<feature type="signal peptide" evidence="8">
    <location>
        <begin position="1"/>
        <end position="23"/>
    </location>
</feature>
<protein>
    <submittedName>
        <fullName evidence="11">Probable inactive leucine-rich repeat receptor-like protein kinase At3g03770</fullName>
    </submittedName>
</protein>
<dbReference type="GeneID" id="103702931"/>
<dbReference type="OrthoDB" id="676979at2759"/>
<evidence type="ECO:0000256" key="3">
    <source>
        <dbReference type="ARBA" id="ARBA00022692"/>
    </source>
</evidence>
<dbReference type="Gene3D" id="3.30.200.20">
    <property type="entry name" value="Phosphorylase Kinase, domain 1"/>
    <property type="match status" value="1"/>
</dbReference>
<dbReference type="InterPro" id="IPR001245">
    <property type="entry name" value="Ser-Thr/Tyr_kinase_cat_dom"/>
</dbReference>
<sequence length="776" mass="85825">MARALVYLVVILSCLFLIRRTEQIQSSYTQQLLQLRKQLQYPKQLDAWNNTDDLCYAPSSPVVHVACEGHSVTMLKIVGDKLAKPGEFEGYSIPDQTLSESFSVDSFVTTLTRLTSLKVLILVSLGIWGPLPDKIHRLNSLEVLDLSSNFLYGSIPPKISAMTRLQTLTLDGNFFNDTVPDWFDSFSNLTVLSLQGNRLQGPLPATIGRVSTLTELALSGNIISGKIPDLSGLTSLELLDLRDNKLDSELPAMPKGLVTALLSKNSLTGKIPEQFGELSRLQHFDLSYNLLKGTPPAELFSLPNISYLNLASNMLTGSISSSITCGSQLGYVDISANRLTGGLPSCLSSNSNRRVVKFNWNCLSVDPQHQRKDKHCQENQIKGKDTKSRDMGLMVAVIGGITLVVLVLLLAFLVFCRRNCQRAIAEQRLLPKPVQENSATGLSSELLANARYISQAMKLGTQVLPTYRVFSLEELKEATKNFGHSAYIGEGSIGKLYKGRLENGTFVAIRCLAFFKRYSIRNLKLRLDLLSKLRHPHLVCFLGHCIDGVTDDSSVNRVFLIYEYAPNGNLRTHLSECSLERALKWSDRMAILIGIAKAVHFLHTGIIPGCFNNRLKTDNILLDEHLIAKVSDYGLSIISEEIYKHEASVEGQKSMHSESSVLEMLNMDDDVYSFGLILLEALVGPALCKKGVAYFLKELAMSFSKNEERKHILDPIILGTSSQESLSIVLSITNKCLSPESSTRPSMEDVLWNLLYAAQIQATADGDQRSDVASQA</sequence>
<dbReference type="InterPro" id="IPR051824">
    <property type="entry name" value="LRR_Rcpt-Like_S/T_Kinase"/>
</dbReference>
<evidence type="ECO:0000256" key="6">
    <source>
        <dbReference type="ARBA" id="ARBA00023136"/>
    </source>
</evidence>
<dbReference type="InterPro" id="IPR032675">
    <property type="entry name" value="LRR_dom_sf"/>
</dbReference>
<name>A0A8B7BRD1_PHODC</name>
<dbReference type="InterPro" id="IPR001611">
    <property type="entry name" value="Leu-rich_rpt"/>
</dbReference>
<reference evidence="10" key="1">
    <citation type="journal article" date="2019" name="Nat. Commun.">
        <title>Genome-wide association mapping of date palm fruit traits.</title>
        <authorList>
            <person name="Hazzouri K.M."/>
            <person name="Gros-Balthazard M."/>
            <person name="Flowers J.M."/>
            <person name="Copetti D."/>
            <person name="Lemansour A."/>
            <person name="Lebrun M."/>
            <person name="Masmoudi K."/>
            <person name="Ferrand S."/>
            <person name="Dhar M.I."/>
            <person name="Fresquez Z.A."/>
            <person name="Rosas U."/>
            <person name="Zhang J."/>
            <person name="Talag J."/>
            <person name="Lee S."/>
            <person name="Kudrna D."/>
            <person name="Powell R.F."/>
            <person name="Leitch I.J."/>
            <person name="Krueger R.R."/>
            <person name="Wing R.A."/>
            <person name="Amiri K.M.A."/>
            <person name="Purugganan M.D."/>
        </authorList>
    </citation>
    <scope>NUCLEOTIDE SEQUENCE [LARGE SCALE GENOMIC DNA]</scope>
    <source>
        <strain evidence="10">cv. Khalas</strain>
    </source>
</reference>
<dbReference type="FunFam" id="3.30.200.20:FF:000479">
    <property type="entry name" value="Putative inactive leucine-rich repeat receptor-like protein kinase"/>
    <property type="match status" value="1"/>
</dbReference>
<keyword evidence="5 7" id="KW-1133">Transmembrane helix</keyword>
<evidence type="ECO:0000256" key="2">
    <source>
        <dbReference type="ARBA" id="ARBA00022614"/>
    </source>
</evidence>
<feature type="transmembrane region" description="Helical" evidence="7">
    <location>
        <begin position="391"/>
        <end position="415"/>
    </location>
</feature>
<keyword evidence="2" id="KW-0433">Leucine-rich repeat</keyword>
<dbReference type="PANTHER" id="PTHR48006:SF80">
    <property type="entry name" value="PROTEIN KINASE DOMAIN-CONTAINING PROTEIN"/>
    <property type="match status" value="1"/>
</dbReference>
<feature type="domain" description="Protein kinase" evidence="9">
    <location>
        <begin position="482"/>
        <end position="756"/>
    </location>
</feature>
<dbReference type="SUPFAM" id="SSF52058">
    <property type="entry name" value="L domain-like"/>
    <property type="match status" value="1"/>
</dbReference>
<dbReference type="Pfam" id="PF07714">
    <property type="entry name" value="PK_Tyr_Ser-Thr"/>
    <property type="match status" value="1"/>
</dbReference>
<evidence type="ECO:0000313" key="10">
    <source>
        <dbReference type="Proteomes" id="UP000228380"/>
    </source>
</evidence>
<evidence type="ECO:0000313" key="11">
    <source>
        <dbReference type="RefSeq" id="XP_008783794.1"/>
    </source>
</evidence>
<dbReference type="InterPro" id="IPR000719">
    <property type="entry name" value="Prot_kinase_dom"/>
</dbReference>
<dbReference type="InterPro" id="IPR011009">
    <property type="entry name" value="Kinase-like_dom_sf"/>
</dbReference>
<dbReference type="Pfam" id="PF00560">
    <property type="entry name" value="LRR_1"/>
    <property type="match status" value="1"/>
</dbReference>
<evidence type="ECO:0000256" key="7">
    <source>
        <dbReference type="SAM" id="Phobius"/>
    </source>
</evidence>
<reference evidence="11" key="2">
    <citation type="submission" date="2025-08" db="UniProtKB">
        <authorList>
            <consortium name="RefSeq"/>
        </authorList>
    </citation>
    <scope>IDENTIFICATION</scope>
    <source>
        <tissue evidence="11">Young leaves</tissue>
    </source>
</reference>
<dbReference type="PROSITE" id="PS51450">
    <property type="entry name" value="LRR"/>
    <property type="match status" value="1"/>
</dbReference>
<evidence type="ECO:0000256" key="1">
    <source>
        <dbReference type="ARBA" id="ARBA00004370"/>
    </source>
</evidence>
<dbReference type="Gene3D" id="1.10.510.10">
    <property type="entry name" value="Transferase(Phosphotransferase) domain 1"/>
    <property type="match status" value="1"/>
</dbReference>
<dbReference type="SUPFAM" id="SSF56112">
    <property type="entry name" value="Protein kinase-like (PK-like)"/>
    <property type="match status" value="1"/>
</dbReference>
<proteinExistence type="predicted"/>
<dbReference type="InterPro" id="IPR003591">
    <property type="entry name" value="Leu-rich_rpt_typical-subtyp"/>
</dbReference>
<feature type="chain" id="PRO_5034143554" evidence="8">
    <location>
        <begin position="24"/>
        <end position="776"/>
    </location>
</feature>
<keyword evidence="8" id="KW-0732">Signal</keyword>
<evidence type="ECO:0000259" key="9">
    <source>
        <dbReference type="PROSITE" id="PS50011"/>
    </source>
</evidence>
<dbReference type="GO" id="GO:0004672">
    <property type="term" value="F:protein kinase activity"/>
    <property type="evidence" value="ECO:0007669"/>
    <property type="project" value="InterPro"/>
</dbReference>
<dbReference type="FunFam" id="1.10.510.10:FF:000657">
    <property type="entry name" value="Putative inactive leucine-rich repeat receptor-like protein kinase"/>
    <property type="match status" value="1"/>
</dbReference>
<accession>A0A8B7BRD1</accession>
<dbReference type="Proteomes" id="UP000228380">
    <property type="component" value="Chromosome 14"/>
</dbReference>
<dbReference type="KEGG" id="pda:103702931"/>
<keyword evidence="6 7" id="KW-0472">Membrane</keyword>
<evidence type="ECO:0000256" key="4">
    <source>
        <dbReference type="ARBA" id="ARBA00022737"/>
    </source>
</evidence>
<dbReference type="SMART" id="SM00369">
    <property type="entry name" value="LRR_TYP"/>
    <property type="match status" value="4"/>
</dbReference>
<organism evidence="10 11">
    <name type="scientific">Phoenix dactylifera</name>
    <name type="common">Date palm</name>
    <dbReference type="NCBI Taxonomy" id="42345"/>
    <lineage>
        <taxon>Eukaryota</taxon>
        <taxon>Viridiplantae</taxon>
        <taxon>Streptophyta</taxon>
        <taxon>Embryophyta</taxon>
        <taxon>Tracheophyta</taxon>
        <taxon>Spermatophyta</taxon>
        <taxon>Magnoliopsida</taxon>
        <taxon>Liliopsida</taxon>
        <taxon>Arecaceae</taxon>
        <taxon>Coryphoideae</taxon>
        <taxon>Phoeniceae</taxon>
        <taxon>Phoenix</taxon>
    </lineage>
</organism>
<gene>
    <name evidence="11" type="primary">LOC103702931</name>
</gene>
<dbReference type="GO" id="GO:0016020">
    <property type="term" value="C:membrane"/>
    <property type="evidence" value="ECO:0007669"/>
    <property type="project" value="UniProtKB-SubCell"/>
</dbReference>
<dbReference type="Gene3D" id="3.80.10.10">
    <property type="entry name" value="Ribonuclease Inhibitor"/>
    <property type="match status" value="2"/>
</dbReference>
<dbReference type="Pfam" id="PF13855">
    <property type="entry name" value="LRR_8"/>
    <property type="match status" value="2"/>
</dbReference>
<dbReference type="FunFam" id="3.80.10.10:FF:000155">
    <property type="entry name" value="Putative inactive leucine-rich repeat receptor-like protein kinase"/>
    <property type="match status" value="1"/>
</dbReference>
<dbReference type="RefSeq" id="XP_008783794.1">
    <property type="nucleotide sequence ID" value="XM_008785572.4"/>
</dbReference>
<dbReference type="PROSITE" id="PS50011">
    <property type="entry name" value="PROTEIN_KINASE_DOM"/>
    <property type="match status" value="1"/>
</dbReference>
<keyword evidence="10" id="KW-1185">Reference proteome</keyword>
<dbReference type="FunFam" id="3.80.10.10:FF:000380">
    <property type="entry name" value="Putative inactive leucine-rich repeat receptor-like protein kinase"/>
    <property type="match status" value="1"/>
</dbReference>
<comment type="subcellular location">
    <subcellularLocation>
        <location evidence="1">Membrane</location>
    </subcellularLocation>
</comment>
<dbReference type="PANTHER" id="PTHR48006">
    <property type="entry name" value="LEUCINE-RICH REPEAT-CONTAINING PROTEIN DDB_G0281931-RELATED"/>
    <property type="match status" value="1"/>
</dbReference>
<evidence type="ECO:0000256" key="8">
    <source>
        <dbReference type="SAM" id="SignalP"/>
    </source>
</evidence>
<keyword evidence="3 7" id="KW-0812">Transmembrane</keyword>
<dbReference type="GO" id="GO:0005524">
    <property type="term" value="F:ATP binding"/>
    <property type="evidence" value="ECO:0007669"/>
    <property type="project" value="InterPro"/>
</dbReference>
<keyword evidence="4" id="KW-0677">Repeat</keyword>
<dbReference type="AlphaFoldDB" id="A0A8B7BRD1"/>
<evidence type="ECO:0000256" key="5">
    <source>
        <dbReference type="ARBA" id="ARBA00022989"/>
    </source>
</evidence>